<dbReference type="RefSeq" id="WP_146521915.1">
    <property type="nucleotide sequence ID" value="NZ_CP151726.1"/>
</dbReference>
<keyword evidence="1" id="KW-0732">Signal</keyword>
<dbReference type="OrthoDB" id="272395at2"/>
<dbReference type="PROSITE" id="PS51257">
    <property type="entry name" value="PROKAR_LIPOPROTEIN"/>
    <property type="match status" value="1"/>
</dbReference>
<evidence type="ECO:0000256" key="1">
    <source>
        <dbReference type="SAM" id="SignalP"/>
    </source>
</evidence>
<evidence type="ECO:0000313" key="3">
    <source>
        <dbReference type="EMBL" id="TWT98303.1"/>
    </source>
</evidence>
<dbReference type="CDD" id="cd03128">
    <property type="entry name" value="GAT_1"/>
    <property type="match status" value="1"/>
</dbReference>
<dbReference type="Pfam" id="PF06283">
    <property type="entry name" value="ThuA"/>
    <property type="match status" value="1"/>
</dbReference>
<feature type="chain" id="PRO_5022952169" evidence="1">
    <location>
        <begin position="29"/>
        <end position="258"/>
    </location>
</feature>
<proteinExistence type="predicted"/>
<sequence length="258" mass="28200" precursor="true">MHSYFRTVATMVAVLSLTLSCVTENAGAADDPHVVIMVAEREYQTDESLTAFAKQHLASGYRVSILRAADDDRNRFVGAEAIDSADVLIISVRRRTLPAEQLDKVRRHVAEGKPVIGIRTANHAFCLRNEDPPADRAAWPEFDKEVFAGSYTNHYGKDLKTTLQVVPTAASHPILAGIDSNKTYDAGGSLYKVAPLGENTTTLMSGTVTEKPTEPIAWTHTRSDGGKSFYTSLGHVDDFAGPVLPRMLKNAIQWGLMK</sequence>
<dbReference type="InterPro" id="IPR029062">
    <property type="entry name" value="Class_I_gatase-like"/>
</dbReference>
<evidence type="ECO:0000313" key="4">
    <source>
        <dbReference type="Proteomes" id="UP000320176"/>
    </source>
</evidence>
<protein>
    <submittedName>
        <fullName evidence="3">Trehalose utilization</fullName>
    </submittedName>
</protein>
<evidence type="ECO:0000259" key="2">
    <source>
        <dbReference type="Pfam" id="PF06283"/>
    </source>
</evidence>
<feature type="domain" description="ThuA-like" evidence="2">
    <location>
        <begin position="42"/>
        <end position="254"/>
    </location>
</feature>
<keyword evidence="4" id="KW-1185">Reference proteome</keyword>
<feature type="signal peptide" evidence="1">
    <location>
        <begin position="1"/>
        <end position="28"/>
    </location>
</feature>
<gene>
    <name evidence="3" type="ORF">Pla52n_48140</name>
</gene>
<dbReference type="Gene3D" id="3.40.50.880">
    <property type="match status" value="1"/>
</dbReference>
<comment type="caution">
    <text evidence="3">The sequence shown here is derived from an EMBL/GenBank/DDBJ whole genome shotgun (WGS) entry which is preliminary data.</text>
</comment>
<dbReference type="InterPro" id="IPR029010">
    <property type="entry name" value="ThuA-like"/>
</dbReference>
<dbReference type="AlphaFoldDB" id="A0A5C6AJ86"/>
<dbReference type="SUPFAM" id="SSF52317">
    <property type="entry name" value="Class I glutamine amidotransferase-like"/>
    <property type="match status" value="1"/>
</dbReference>
<dbReference type="EMBL" id="SJPN01000006">
    <property type="protein sequence ID" value="TWT98303.1"/>
    <property type="molecule type" value="Genomic_DNA"/>
</dbReference>
<name>A0A5C6AJ86_9BACT</name>
<dbReference type="Proteomes" id="UP000320176">
    <property type="component" value="Unassembled WGS sequence"/>
</dbReference>
<accession>A0A5C6AJ86</accession>
<organism evidence="3 4">
    <name type="scientific">Stieleria varia</name>
    <dbReference type="NCBI Taxonomy" id="2528005"/>
    <lineage>
        <taxon>Bacteria</taxon>
        <taxon>Pseudomonadati</taxon>
        <taxon>Planctomycetota</taxon>
        <taxon>Planctomycetia</taxon>
        <taxon>Pirellulales</taxon>
        <taxon>Pirellulaceae</taxon>
        <taxon>Stieleria</taxon>
    </lineage>
</organism>
<reference evidence="3 4" key="1">
    <citation type="submission" date="2019-02" db="EMBL/GenBank/DDBJ databases">
        <title>Deep-cultivation of Planctomycetes and their phenomic and genomic characterization uncovers novel biology.</title>
        <authorList>
            <person name="Wiegand S."/>
            <person name="Jogler M."/>
            <person name="Boedeker C."/>
            <person name="Pinto D."/>
            <person name="Vollmers J."/>
            <person name="Rivas-Marin E."/>
            <person name="Kohn T."/>
            <person name="Peeters S.H."/>
            <person name="Heuer A."/>
            <person name="Rast P."/>
            <person name="Oberbeckmann S."/>
            <person name="Bunk B."/>
            <person name="Jeske O."/>
            <person name="Meyerdierks A."/>
            <person name="Storesund J.E."/>
            <person name="Kallscheuer N."/>
            <person name="Luecker S."/>
            <person name="Lage O.M."/>
            <person name="Pohl T."/>
            <person name="Merkel B.J."/>
            <person name="Hornburger P."/>
            <person name="Mueller R.-W."/>
            <person name="Bruemmer F."/>
            <person name="Labrenz M."/>
            <person name="Spormann A.M."/>
            <person name="Op Den Camp H."/>
            <person name="Overmann J."/>
            <person name="Amann R."/>
            <person name="Jetten M.S.M."/>
            <person name="Mascher T."/>
            <person name="Medema M.H."/>
            <person name="Devos D.P."/>
            <person name="Kaster A.-K."/>
            <person name="Ovreas L."/>
            <person name="Rohde M."/>
            <person name="Galperin M.Y."/>
            <person name="Jogler C."/>
        </authorList>
    </citation>
    <scope>NUCLEOTIDE SEQUENCE [LARGE SCALE GENOMIC DNA]</scope>
    <source>
        <strain evidence="3 4">Pla52n</strain>
    </source>
</reference>